<dbReference type="AlphaFoldDB" id="A0A5J4P434"/>
<reference evidence="2 3" key="1">
    <citation type="journal article" date="2019" name="Gigascience">
        <title>Whole-genome sequence of the oriental lung fluke Paragonimus westermani.</title>
        <authorList>
            <person name="Oey H."/>
            <person name="Zakrzewski M."/>
            <person name="Narain K."/>
            <person name="Devi K.R."/>
            <person name="Agatsuma T."/>
            <person name="Nawaratna S."/>
            <person name="Gobert G.N."/>
            <person name="Jones M.K."/>
            <person name="Ragan M.A."/>
            <person name="McManus D.P."/>
            <person name="Krause L."/>
        </authorList>
    </citation>
    <scope>NUCLEOTIDE SEQUENCE [LARGE SCALE GENOMIC DNA]</scope>
    <source>
        <strain evidence="2 3">IND2009</strain>
    </source>
</reference>
<keyword evidence="3" id="KW-1185">Reference proteome</keyword>
<name>A0A5J4P434_9TREM</name>
<dbReference type="PANTHER" id="PTHR14776:SF1">
    <property type="entry name" value="CADHERIN-LIKE AND PC-ESTERASE DOMAIN-CONTAINING PROTEIN 1"/>
    <property type="match status" value="1"/>
</dbReference>
<keyword evidence="1" id="KW-0472">Membrane</keyword>
<evidence type="ECO:0000313" key="3">
    <source>
        <dbReference type="Proteomes" id="UP000324629"/>
    </source>
</evidence>
<evidence type="ECO:0000256" key="1">
    <source>
        <dbReference type="SAM" id="Phobius"/>
    </source>
</evidence>
<evidence type="ECO:0000313" key="2">
    <source>
        <dbReference type="EMBL" id="KAA3682078.1"/>
    </source>
</evidence>
<keyword evidence="1" id="KW-0812">Transmembrane</keyword>
<feature type="transmembrane region" description="Helical" evidence="1">
    <location>
        <begin position="12"/>
        <end position="33"/>
    </location>
</feature>
<accession>A0A5J4P434</accession>
<comment type="caution">
    <text evidence="2">The sequence shown here is derived from an EMBL/GenBank/DDBJ whole genome shotgun (WGS) entry which is preliminary data.</text>
</comment>
<dbReference type="PANTHER" id="PTHR14776">
    <property type="entry name" value="CADHERIN-LIKE AND PC-ESTERASE DOMAIN-CONTAINING PROTEIN 1"/>
    <property type="match status" value="1"/>
</dbReference>
<keyword evidence="1" id="KW-1133">Transmembrane helix</keyword>
<protein>
    <recommendedName>
        <fullName evidence="4">Cadherin-like and PC-esterase domain-containing protein 1</fullName>
    </recommendedName>
</protein>
<proteinExistence type="predicted"/>
<evidence type="ECO:0008006" key="4">
    <source>
        <dbReference type="Google" id="ProtNLM"/>
    </source>
</evidence>
<dbReference type="Proteomes" id="UP000324629">
    <property type="component" value="Unassembled WGS sequence"/>
</dbReference>
<gene>
    <name evidence="2" type="ORF">DEA37_0002171</name>
</gene>
<sequence length="529" mass="59898">MKSGVCRFTWSYSRVSQLSFLLASSLVMLILYYRILLQNTSTLYTLIAYQSKDRAVKRTQEDPFENLFEKVNILFTCQVNQGQAVLRQVSNQVVSLLPTTLYAVVQGHILHGPCNFEDIYTMPWNFSVGLGRNAVNYWLHFPHHSSAHLLDGPLAQLNGTRIPISLTRFLPIPVADLSEMHTCMMAQNCLHWVDKRMPCGVQPLNRSGLLAVNPQFAAQWSVRGGWLAFSSYLSKTCNKDGTGEILLQSNGPVWFVPCTDCAQESTCSWPEAKWFRDEWPERCIYNALSIREETKRLGKHLKSKVLIFVGDSTLRGLVNSLIETVTRTLPGAIETHQQVTVTNVGCVSLRYAYFPLFNRALDQQATFMDHVRALSEKPSRAHEAIIIVGGVWWLNATLLDELYAFLTSKEFSGRFLNTHVIVKDQAAGFHSHISGLPSPSVASRIGQAKTNKDLITHAKQYGWPVLHSYNLTWTRVDHFVAYARCSCHFYEIQKKITPTEKTMSYTVTGPIHHVLFRLFQQSILYGTGT</sequence>
<dbReference type="EMBL" id="QNGE01000075">
    <property type="protein sequence ID" value="KAA3682078.1"/>
    <property type="molecule type" value="Genomic_DNA"/>
</dbReference>
<organism evidence="2 3">
    <name type="scientific">Paragonimus westermani</name>
    <dbReference type="NCBI Taxonomy" id="34504"/>
    <lineage>
        <taxon>Eukaryota</taxon>
        <taxon>Metazoa</taxon>
        <taxon>Spiralia</taxon>
        <taxon>Lophotrochozoa</taxon>
        <taxon>Platyhelminthes</taxon>
        <taxon>Trematoda</taxon>
        <taxon>Digenea</taxon>
        <taxon>Plagiorchiida</taxon>
        <taxon>Troglotremata</taxon>
        <taxon>Troglotrematidae</taxon>
        <taxon>Paragonimus</taxon>
    </lineage>
</organism>